<evidence type="ECO:0000313" key="2">
    <source>
        <dbReference type="EMBL" id="TWT76933.1"/>
    </source>
</evidence>
<comment type="caution">
    <text evidence="2">The sequence shown here is derived from an EMBL/GenBank/DDBJ whole genome shotgun (WGS) entry which is preliminary data.</text>
</comment>
<evidence type="ECO:0008006" key="4">
    <source>
        <dbReference type="Google" id="ProtNLM"/>
    </source>
</evidence>
<proteinExistence type="predicted"/>
<dbReference type="InterPro" id="IPR036514">
    <property type="entry name" value="SGNH_hydro_sf"/>
</dbReference>
<feature type="signal peptide" evidence="1">
    <location>
        <begin position="1"/>
        <end position="28"/>
    </location>
</feature>
<protein>
    <recommendedName>
        <fullName evidence="4">PEP-CTERM protein-sorting domain-containing protein</fullName>
    </recommendedName>
</protein>
<feature type="chain" id="PRO_5023098300" description="PEP-CTERM protein-sorting domain-containing protein" evidence="1">
    <location>
        <begin position="29"/>
        <end position="300"/>
    </location>
</feature>
<keyword evidence="1" id="KW-0732">Signal</keyword>
<sequence precursor="true">MATRFASRWGVALSLGLGALLSAGLAAAADPLNILYYGNSFTNATCCGSSRSVPLVLSDVAVAAGHVAPYNRNASVNGQSLQYHLNSNTTIITSGIAAGQDWDYVVLQDFSTQPTHIGDLPLHLSSSLALYQKVKDHSPGAQAVMYETWARGYGHSYYTGGAPAFPGGPAQMQQELRDGYQMSTDNINAVEGDGSARFAPAGDTWEDLNWPANFYGDVNYHASNRGTLLNALALYATIYEDDTTSDIDLSGVLTSLNLTAADGLLITTALDANLRSVPEPGAVVLGLLGCLVGAARRRRL</sequence>
<dbReference type="Gene3D" id="3.40.50.1110">
    <property type="entry name" value="SGNH hydrolase"/>
    <property type="match status" value="1"/>
</dbReference>
<evidence type="ECO:0000313" key="3">
    <source>
        <dbReference type="Proteomes" id="UP000318478"/>
    </source>
</evidence>
<dbReference type="GO" id="GO:0016788">
    <property type="term" value="F:hydrolase activity, acting on ester bonds"/>
    <property type="evidence" value="ECO:0007669"/>
    <property type="project" value="UniProtKB-ARBA"/>
</dbReference>
<reference evidence="2 3" key="1">
    <citation type="submission" date="2019-02" db="EMBL/GenBank/DDBJ databases">
        <title>Deep-cultivation of Planctomycetes and their phenomic and genomic characterization uncovers novel biology.</title>
        <authorList>
            <person name="Wiegand S."/>
            <person name="Jogler M."/>
            <person name="Boedeker C."/>
            <person name="Pinto D."/>
            <person name="Vollmers J."/>
            <person name="Rivas-Marin E."/>
            <person name="Kohn T."/>
            <person name="Peeters S.H."/>
            <person name="Heuer A."/>
            <person name="Rast P."/>
            <person name="Oberbeckmann S."/>
            <person name="Bunk B."/>
            <person name="Jeske O."/>
            <person name="Meyerdierks A."/>
            <person name="Storesund J.E."/>
            <person name="Kallscheuer N."/>
            <person name="Luecker S."/>
            <person name="Lage O.M."/>
            <person name="Pohl T."/>
            <person name="Merkel B.J."/>
            <person name="Hornburger P."/>
            <person name="Mueller R.-W."/>
            <person name="Bruemmer F."/>
            <person name="Labrenz M."/>
            <person name="Spormann A.M."/>
            <person name="Op Den Camp H."/>
            <person name="Overmann J."/>
            <person name="Amann R."/>
            <person name="Jetten M.S.M."/>
            <person name="Mascher T."/>
            <person name="Medema M.H."/>
            <person name="Devos D.P."/>
            <person name="Kaster A.-K."/>
            <person name="Ovreas L."/>
            <person name="Rohde M."/>
            <person name="Galperin M.Y."/>
            <person name="Jogler C."/>
        </authorList>
    </citation>
    <scope>NUCLEOTIDE SEQUENCE [LARGE SCALE GENOMIC DNA]</scope>
    <source>
        <strain evidence="2 3">Pla123a</strain>
    </source>
</reference>
<gene>
    <name evidence="2" type="ORF">Pla123a_23580</name>
</gene>
<organism evidence="2 3">
    <name type="scientific">Posidoniimonas polymericola</name>
    <dbReference type="NCBI Taxonomy" id="2528002"/>
    <lineage>
        <taxon>Bacteria</taxon>
        <taxon>Pseudomonadati</taxon>
        <taxon>Planctomycetota</taxon>
        <taxon>Planctomycetia</taxon>
        <taxon>Pirellulales</taxon>
        <taxon>Lacipirellulaceae</taxon>
        <taxon>Posidoniimonas</taxon>
    </lineage>
</organism>
<keyword evidence="3" id="KW-1185">Reference proteome</keyword>
<dbReference type="RefSeq" id="WP_146587100.1">
    <property type="nucleotide sequence ID" value="NZ_SJPO01000005.1"/>
</dbReference>
<dbReference type="Proteomes" id="UP000318478">
    <property type="component" value="Unassembled WGS sequence"/>
</dbReference>
<dbReference type="AlphaFoldDB" id="A0A5C5YPY4"/>
<accession>A0A5C5YPY4</accession>
<dbReference type="OrthoDB" id="9792428at2"/>
<evidence type="ECO:0000256" key="1">
    <source>
        <dbReference type="SAM" id="SignalP"/>
    </source>
</evidence>
<dbReference type="EMBL" id="SJPO01000005">
    <property type="protein sequence ID" value="TWT76933.1"/>
    <property type="molecule type" value="Genomic_DNA"/>
</dbReference>
<name>A0A5C5YPY4_9BACT</name>